<dbReference type="Proteomes" id="UP001224122">
    <property type="component" value="Unassembled WGS sequence"/>
</dbReference>
<sequence>MVKGKMGIKINPREFNVNGTRYTIRSANNKDAYERAG</sequence>
<protein>
    <submittedName>
        <fullName evidence="1">Uncharacterized protein</fullName>
    </submittedName>
</protein>
<comment type="caution">
    <text evidence="1">The sequence shown here is derived from an EMBL/GenBank/DDBJ whole genome shotgun (WGS) entry which is preliminary data.</text>
</comment>
<organism evidence="1 2">
    <name type="scientific">Neobacillus ginsengisoli</name>
    <dbReference type="NCBI Taxonomy" id="904295"/>
    <lineage>
        <taxon>Bacteria</taxon>
        <taxon>Bacillati</taxon>
        <taxon>Bacillota</taxon>
        <taxon>Bacilli</taxon>
        <taxon>Bacillales</taxon>
        <taxon>Bacillaceae</taxon>
        <taxon>Neobacillus</taxon>
    </lineage>
</organism>
<evidence type="ECO:0000313" key="2">
    <source>
        <dbReference type="Proteomes" id="UP001224122"/>
    </source>
</evidence>
<evidence type="ECO:0000313" key="1">
    <source>
        <dbReference type="EMBL" id="MDQ0199407.1"/>
    </source>
</evidence>
<gene>
    <name evidence="1" type="ORF">J2S10_002589</name>
</gene>
<keyword evidence="2" id="KW-1185">Reference proteome</keyword>
<accession>A0ABT9XWZ5</accession>
<reference evidence="1 2" key="1">
    <citation type="submission" date="2023-07" db="EMBL/GenBank/DDBJ databases">
        <title>Genomic Encyclopedia of Type Strains, Phase IV (KMG-IV): sequencing the most valuable type-strain genomes for metagenomic binning, comparative biology and taxonomic classification.</title>
        <authorList>
            <person name="Goeker M."/>
        </authorList>
    </citation>
    <scope>NUCLEOTIDE SEQUENCE [LARGE SCALE GENOMIC DNA]</scope>
    <source>
        <strain evidence="1 2">DSM 27594</strain>
    </source>
</reference>
<proteinExistence type="predicted"/>
<name>A0ABT9XWZ5_9BACI</name>
<dbReference type="EMBL" id="JAUSTW010000004">
    <property type="protein sequence ID" value="MDQ0199407.1"/>
    <property type="molecule type" value="Genomic_DNA"/>
</dbReference>